<protein>
    <submittedName>
        <fullName evidence="1">Uncharacterized protein</fullName>
    </submittedName>
</protein>
<organism evidence="1 2">
    <name type="scientific">Sinorhizobium terangae</name>
    <dbReference type="NCBI Taxonomy" id="110322"/>
    <lineage>
        <taxon>Bacteria</taxon>
        <taxon>Pseudomonadati</taxon>
        <taxon>Pseudomonadota</taxon>
        <taxon>Alphaproteobacteria</taxon>
        <taxon>Hyphomicrobiales</taxon>
        <taxon>Rhizobiaceae</taxon>
        <taxon>Sinorhizobium/Ensifer group</taxon>
        <taxon>Sinorhizobium</taxon>
    </lineage>
</organism>
<dbReference type="AlphaFoldDB" id="A0A6N7LL94"/>
<dbReference type="EMBL" id="WITC01000120">
    <property type="protein sequence ID" value="MQX18416.1"/>
    <property type="molecule type" value="Genomic_DNA"/>
</dbReference>
<accession>A0A6N7LL94</accession>
<reference evidence="1 2" key="1">
    <citation type="journal article" date="2013" name="Genome Biol.">
        <title>Comparative genomics of the core and accessory genomes of 48 Sinorhizobium strains comprising five genospecies.</title>
        <authorList>
            <person name="Sugawara M."/>
            <person name="Epstein B."/>
            <person name="Badgley B.D."/>
            <person name="Unno T."/>
            <person name="Xu L."/>
            <person name="Reese J."/>
            <person name="Gyaneshwar P."/>
            <person name="Denny R."/>
            <person name="Mudge J."/>
            <person name="Bharti A.K."/>
            <person name="Farmer A.D."/>
            <person name="May G.D."/>
            <person name="Woodward J.E."/>
            <person name="Medigue C."/>
            <person name="Vallenet D."/>
            <person name="Lajus A."/>
            <person name="Rouy Z."/>
            <person name="Martinez-Vaz B."/>
            <person name="Tiffin P."/>
            <person name="Young N.D."/>
            <person name="Sadowsky M.J."/>
        </authorList>
    </citation>
    <scope>NUCLEOTIDE SEQUENCE [LARGE SCALE GENOMIC DNA]</scope>
    <source>
        <strain evidence="1 2">USDA4894</strain>
    </source>
</reference>
<dbReference type="RefSeq" id="WP_153442186.1">
    <property type="nucleotide sequence ID" value="NZ_JACIGA010000003.1"/>
</dbReference>
<evidence type="ECO:0000313" key="2">
    <source>
        <dbReference type="Proteomes" id="UP000439983"/>
    </source>
</evidence>
<gene>
    <name evidence="1" type="ORF">GHK62_27915</name>
</gene>
<proteinExistence type="predicted"/>
<evidence type="ECO:0000313" key="1">
    <source>
        <dbReference type="EMBL" id="MQX18416.1"/>
    </source>
</evidence>
<keyword evidence="2" id="KW-1185">Reference proteome</keyword>
<comment type="caution">
    <text evidence="1">The sequence shown here is derived from an EMBL/GenBank/DDBJ whole genome shotgun (WGS) entry which is preliminary data.</text>
</comment>
<name>A0A6N7LL94_SINTE</name>
<dbReference type="Proteomes" id="UP000439983">
    <property type="component" value="Unassembled WGS sequence"/>
</dbReference>
<sequence>MTNILDDYEGLTAPQTHAVNMLLAAQIARQVVPECAEEFDLSAFFMAGQVLKPAEFGQAKAVVSKLLDRIRGAS</sequence>